<dbReference type="HAMAP" id="MF_01322">
    <property type="entry name" value="RNApol_bact_RpoC"/>
    <property type="match status" value="1"/>
</dbReference>
<feature type="binding site" evidence="10">
    <location>
        <position position="88"/>
    </location>
    <ligand>
        <name>Zn(2+)</name>
        <dbReference type="ChEBI" id="CHEBI:29105"/>
        <label>1</label>
    </ligand>
</feature>
<evidence type="ECO:0000256" key="2">
    <source>
        <dbReference type="ARBA" id="ARBA00022478"/>
    </source>
</evidence>
<gene>
    <name evidence="10 13" type="primary">rpoC</name>
    <name evidence="13" type="ORF">CHR90_18980</name>
</gene>
<feature type="binding site" evidence="10">
    <location>
        <position position="857"/>
    </location>
    <ligand>
        <name>Zn(2+)</name>
        <dbReference type="ChEBI" id="CHEBI:29105"/>
        <label>2</label>
    </ligand>
</feature>
<dbReference type="Gene3D" id="4.10.860.120">
    <property type="entry name" value="RNA polymerase II, clamp domain"/>
    <property type="match status" value="1"/>
</dbReference>
<dbReference type="Gene3D" id="1.10.150.390">
    <property type="match status" value="1"/>
</dbReference>
<comment type="caution">
    <text evidence="13">The sequence shown here is derived from an EMBL/GenBank/DDBJ whole genome shotgun (WGS) entry which is preliminary data.</text>
</comment>
<dbReference type="InterPro" id="IPR007083">
    <property type="entry name" value="RNA_pol_Rpb1_4"/>
</dbReference>
<dbReference type="EC" id="2.7.7.6" evidence="10"/>
<dbReference type="PANTHER" id="PTHR19376">
    <property type="entry name" value="DNA-DIRECTED RNA POLYMERASE"/>
    <property type="match status" value="1"/>
</dbReference>
<keyword evidence="2 10" id="KW-0240">DNA-directed RNA polymerase</keyword>
<keyword evidence="14" id="KW-1185">Reference proteome</keyword>
<dbReference type="InterPro" id="IPR012754">
    <property type="entry name" value="DNA-dir_RpoC_beta_prime_bact"/>
</dbReference>
<dbReference type="Proteomes" id="UP000216361">
    <property type="component" value="Unassembled WGS sequence"/>
</dbReference>
<dbReference type="SMART" id="SM00663">
    <property type="entry name" value="RPOLA_N"/>
    <property type="match status" value="1"/>
</dbReference>
<dbReference type="RefSeq" id="WP_094410678.1">
    <property type="nucleotide sequence ID" value="NZ_BMJZ01000002.1"/>
</dbReference>
<dbReference type="Pfam" id="PF05000">
    <property type="entry name" value="RNA_pol_Rpb1_4"/>
    <property type="match status" value="1"/>
</dbReference>
<feature type="binding site" evidence="10">
    <location>
        <position position="938"/>
    </location>
    <ligand>
        <name>Zn(2+)</name>
        <dbReference type="ChEBI" id="CHEBI:29105"/>
        <label>2</label>
    </ligand>
</feature>
<dbReference type="NCBIfam" id="TIGR02386">
    <property type="entry name" value="rpoC_TIGR"/>
    <property type="match status" value="1"/>
</dbReference>
<evidence type="ECO:0000256" key="7">
    <source>
        <dbReference type="ARBA" id="ARBA00022842"/>
    </source>
</evidence>
<comment type="subunit">
    <text evidence="10">The RNAP catalytic core consists of 2 alpha, 1 beta, 1 beta' and 1 omega subunit. When a sigma factor is associated with the core the holoenzyme is formed, which can initiate transcription.</text>
</comment>
<feature type="binding site" evidence="10">
    <location>
        <position position="463"/>
    </location>
    <ligand>
        <name>Mg(2+)</name>
        <dbReference type="ChEBI" id="CHEBI:18420"/>
    </ligand>
</feature>
<keyword evidence="7 10" id="KW-0460">Magnesium</keyword>
<feature type="binding site" evidence="10">
    <location>
        <position position="931"/>
    </location>
    <ligand>
        <name>Zn(2+)</name>
        <dbReference type="ChEBI" id="CHEBI:29105"/>
        <label>2</label>
    </ligand>
</feature>
<evidence type="ECO:0000313" key="13">
    <source>
        <dbReference type="EMBL" id="OYQ17040.1"/>
    </source>
</evidence>
<evidence type="ECO:0000259" key="12">
    <source>
        <dbReference type="SMART" id="SM00663"/>
    </source>
</evidence>
<feature type="binding site" evidence="10">
    <location>
        <position position="465"/>
    </location>
    <ligand>
        <name>Mg(2+)</name>
        <dbReference type="ChEBI" id="CHEBI:18420"/>
    </ligand>
</feature>
<keyword evidence="8 10" id="KW-0804">Transcription</keyword>
<dbReference type="InterPro" id="IPR044893">
    <property type="entry name" value="RNA_pol_Rpb1_clamp_domain"/>
</dbReference>
<dbReference type="PANTHER" id="PTHR19376:SF54">
    <property type="entry name" value="DNA-DIRECTED RNA POLYMERASE SUBUNIT BETA"/>
    <property type="match status" value="1"/>
</dbReference>
<name>A0A255XL87_9PROT</name>
<protein>
    <recommendedName>
        <fullName evidence="10">DNA-directed RNA polymerase subunit beta'</fullName>
        <shortName evidence="10">RNAP subunit beta'</shortName>
        <ecNumber evidence="10">2.7.7.6</ecNumber>
    </recommendedName>
    <alternativeName>
        <fullName evidence="10">RNA polymerase subunit beta'</fullName>
    </alternativeName>
    <alternativeName>
        <fullName evidence="10">Transcriptase subunit beta'</fullName>
    </alternativeName>
</protein>
<evidence type="ECO:0000256" key="10">
    <source>
        <dbReference type="HAMAP-Rule" id="MF_01322"/>
    </source>
</evidence>
<dbReference type="OrthoDB" id="9815296at2"/>
<dbReference type="Pfam" id="PF04983">
    <property type="entry name" value="RNA_pol_Rpb1_3"/>
    <property type="match status" value="1"/>
</dbReference>
<comment type="cofactor">
    <cofactor evidence="10">
        <name>Mg(2+)</name>
        <dbReference type="ChEBI" id="CHEBI:18420"/>
    </cofactor>
    <text evidence="10">Binds 1 Mg(2+) ion per subunit.</text>
</comment>
<dbReference type="Gene3D" id="1.10.132.30">
    <property type="match status" value="1"/>
</dbReference>
<dbReference type="Gene3D" id="1.10.274.100">
    <property type="entry name" value="RNA polymerase Rpb1, domain 3"/>
    <property type="match status" value="1"/>
</dbReference>
<feature type="binding site" evidence="10">
    <location>
        <position position="941"/>
    </location>
    <ligand>
        <name>Zn(2+)</name>
        <dbReference type="ChEBI" id="CHEBI:29105"/>
        <label>2</label>
    </ligand>
</feature>
<dbReference type="GO" id="GO:0000428">
    <property type="term" value="C:DNA-directed RNA polymerase complex"/>
    <property type="evidence" value="ECO:0007669"/>
    <property type="project" value="UniProtKB-KW"/>
</dbReference>
<dbReference type="Gene3D" id="1.10.1790.20">
    <property type="match status" value="1"/>
</dbReference>
<proteinExistence type="inferred from homology"/>
<evidence type="ECO:0000256" key="11">
    <source>
        <dbReference type="RuleBase" id="RU004279"/>
    </source>
</evidence>
<dbReference type="Pfam" id="PF04998">
    <property type="entry name" value="RNA_pol_Rpb1_5"/>
    <property type="match status" value="1"/>
</dbReference>
<dbReference type="Pfam" id="PF04997">
    <property type="entry name" value="RNA_pol_Rpb1_1"/>
    <property type="match status" value="1"/>
</dbReference>
<feature type="domain" description="RNA polymerase N-terminal" evidence="12">
    <location>
        <begin position="236"/>
        <end position="515"/>
    </location>
</feature>
<dbReference type="CDD" id="cd02655">
    <property type="entry name" value="RNAP_beta'_C"/>
    <property type="match status" value="1"/>
</dbReference>
<feature type="binding site" evidence="10">
    <location>
        <position position="70"/>
    </location>
    <ligand>
        <name>Zn(2+)</name>
        <dbReference type="ChEBI" id="CHEBI:29105"/>
        <label>1</label>
    </ligand>
</feature>
<comment type="function">
    <text evidence="10 11">DNA-dependent RNA polymerase catalyzes the transcription of DNA into RNA using the four ribonucleoside triphosphates as substrates.</text>
</comment>
<dbReference type="Gene3D" id="2.40.40.20">
    <property type="match status" value="1"/>
</dbReference>
<accession>A0A255XL87</accession>
<dbReference type="GO" id="GO:0006351">
    <property type="term" value="P:DNA-templated transcription"/>
    <property type="evidence" value="ECO:0007669"/>
    <property type="project" value="UniProtKB-UniRule"/>
</dbReference>
<feature type="binding site" evidence="10">
    <location>
        <position position="85"/>
    </location>
    <ligand>
        <name>Zn(2+)</name>
        <dbReference type="ChEBI" id="CHEBI:29105"/>
        <label>1</label>
    </ligand>
</feature>
<dbReference type="FunFam" id="4.10.860.120:FF:000001">
    <property type="entry name" value="DNA-directed RNA polymerase subunit beta"/>
    <property type="match status" value="1"/>
</dbReference>
<dbReference type="InterPro" id="IPR000722">
    <property type="entry name" value="RNA_pol_asu"/>
</dbReference>
<keyword evidence="5 10" id="KW-0479">Metal-binding</keyword>
<evidence type="ECO:0000256" key="3">
    <source>
        <dbReference type="ARBA" id="ARBA00022679"/>
    </source>
</evidence>
<dbReference type="InterPro" id="IPR006592">
    <property type="entry name" value="RNA_pol_N"/>
</dbReference>
<evidence type="ECO:0000256" key="1">
    <source>
        <dbReference type="ARBA" id="ARBA00006460"/>
    </source>
</evidence>
<dbReference type="GO" id="GO:0008270">
    <property type="term" value="F:zinc ion binding"/>
    <property type="evidence" value="ECO:0007669"/>
    <property type="project" value="UniProtKB-UniRule"/>
</dbReference>
<dbReference type="FunFam" id="1.10.40.90:FF:000001">
    <property type="entry name" value="DNA-directed RNA polymerase subunit beta"/>
    <property type="match status" value="1"/>
</dbReference>
<comment type="similarity">
    <text evidence="1 10 11">Belongs to the RNA polymerase beta' chain family.</text>
</comment>
<evidence type="ECO:0000256" key="6">
    <source>
        <dbReference type="ARBA" id="ARBA00022833"/>
    </source>
</evidence>
<sequence length="1439" mass="159692">MNELMNLFGQVTSPQSFDEIQIAIASPERIRSWSFGEVKKPETINYRTFKPERDGLFCARIFGPIKDYECLCGKYKRMKYRGIICEKCGVEVTLAKVRRERMGHIELASPVAHIWFLKSLPSRIGLLLDMTLKDLERVLYFENYVVIEPGLTPLKLKQLLSEEDYLKAQDEYGEENFTAKIGAEALRDMLVQIDLEDEVETLKTELRETASEARRKKLVKRLKLVEAFHASGSRPEWMILEVVPVIPPELRPLVPLDGGRFATSDLNDLYRRVINRNNRLKRLIELKAPDIIVRNEKRMLQEAVDALFDNGRRGRVITGANKRPLKSLSDMLKGKQGRFRQNLLGKRVDYSGRSVIVVGPELKLHQCGLPKKMALELFKPFIYAKLELYGHASTIKAAKRMVEKERPEVWDILEEVIREHPVMLNRAPTLHRLGIQAFEPTLIEGKAIQLHPLVCTAFNADFDGDQMAVHVPLSLEAQLEARVLMMSTNNILSPANGKPIIVPSQDIVLGLYYLSMEDFRRLTDEVDLAQLTDAEIDAAITNGKLILREGDAATGTYHVKPLGADLAAKRAKLVGLRVPYYSNISEIEAALQEKTMHLHTPVRGRWTTVDAAGNLVQKDVRATAGRMLLGEILPKSVLISFDLVNRQLTKKEVSSIIDIVYRHCGQKETVIFADRMMALGFSHACRSGISFGKDDMIIPKDKDALVADAQEKIKEYEQQYLDGLITQGEKYNKVVDVWSQCTEKVADAMMKTMQAVHGSGKLNSVYMMAHSGARGSAAQIKQLAGMRGLMAKPSGEIIETPIISNFKEGLTVLEYFNSTHGARKGLADTALKTANSGYLTRRLVDVAQDCIITEDDCGTQQGITVRAVVDGGEVIAPLAERILGRSAVADVINPKTGELIAKGGEIIDEDAVEKVEKAGIDSILIRSVLTCESHVGVCAACYGRDLARGTPVNMGEAVGVIAAQSIGEPGTQLTMRTFHIGGAVQRGAEQSSIEASHDGTVKFINRTVVMNGQGVPIIMGRNVELILQDADGRDRARHRIPYGSKLLFDETQPVTKGQRLAEWDPYTLPIIAEQEGVAHFVDLVDGLSIREVMDEATGISNRVVTDWRQQTRGSDLKPRIVLRDEKGESIKLPNGLEARYFLPVDAILSVENNQRVKAGDVVARIPRESSKTRDITGGLPRVAELFEARKPKDYAIISESEGRVEFGKDYKTKRRILVVPTEEGREPVEYMIPKGKHISVHEGDYVQKGDLLMDGNPVPHDILRVLGIEALANYLTNEIQDVYRLQGVKINDKHIEVIVRQMLQKIEIDDAGDSTYLIGEQVGKLEYEAENRKLVAKGERPAHGKPVLQGITKASLQTDSFISAASFQETTRVLTEAAVSGKTDTLNGLKENVIVGRLIPAGTGSVVAEFRKVAAERDKAILATEATADAALTDERESA</sequence>
<keyword evidence="4 10" id="KW-0548">Nucleotidyltransferase</keyword>
<feature type="binding site" evidence="10">
    <location>
        <position position="461"/>
    </location>
    <ligand>
        <name>Mg(2+)</name>
        <dbReference type="ChEBI" id="CHEBI:18420"/>
    </ligand>
</feature>
<evidence type="ECO:0000256" key="5">
    <source>
        <dbReference type="ARBA" id="ARBA00022723"/>
    </source>
</evidence>
<evidence type="ECO:0000256" key="9">
    <source>
        <dbReference type="ARBA" id="ARBA00048552"/>
    </source>
</evidence>
<feature type="binding site" evidence="10">
    <location>
        <position position="72"/>
    </location>
    <ligand>
        <name>Zn(2+)</name>
        <dbReference type="ChEBI" id="CHEBI:29105"/>
        <label>1</label>
    </ligand>
</feature>
<evidence type="ECO:0000313" key="14">
    <source>
        <dbReference type="Proteomes" id="UP000216361"/>
    </source>
</evidence>
<dbReference type="EMBL" id="NOXS01000035">
    <property type="protein sequence ID" value="OYQ17040.1"/>
    <property type="molecule type" value="Genomic_DNA"/>
</dbReference>
<dbReference type="InterPro" id="IPR038120">
    <property type="entry name" value="Rpb1_funnel_sf"/>
</dbReference>
<dbReference type="Gene3D" id="1.10.40.90">
    <property type="match status" value="1"/>
</dbReference>
<dbReference type="InterPro" id="IPR007081">
    <property type="entry name" value="RNA_pol_Rpb1_5"/>
</dbReference>
<dbReference type="GO" id="GO:0000287">
    <property type="term" value="F:magnesium ion binding"/>
    <property type="evidence" value="ECO:0007669"/>
    <property type="project" value="UniProtKB-UniRule"/>
</dbReference>
<evidence type="ECO:0000256" key="8">
    <source>
        <dbReference type="ARBA" id="ARBA00023163"/>
    </source>
</evidence>
<dbReference type="GO" id="GO:0003677">
    <property type="term" value="F:DNA binding"/>
    <property type="evidence" value="ECO:0007669"/>
    <property type="project" value="UniProtKB-UniRule"/>
</dbReference>
<dbReference type="InterPro" id="IPR007066">
    <property type="entry name" value="RNA_pol_Rpb1_3"/>
</dbReference>
<evidence type="ECO:0000256" key="4">
    <source>
        <dbReference type="ARBA" id="ARBA00022695"/>
    </source>
</evidence>
<dbReference type="InterPro" id="IPR007080">
    <property type="entry name" value="RNA_pol_Rpb1_1"/>
</dbReference>
<dbReference type="Pfam" id="PF00623">
    <property type="entry name" value="RNA_pol_Rpb1_2"/>
    <property type="match status" value="2"/>
</dbReference>
<dbReference type="InterPro" id="IPR045867">
    <property type="entry name" value="DNA-dir_RpoC_beta_prime"/>
</dbReference>
<keyword evidence="3 10" id="KW-0808">Transferase</keyword>
<organism evidence="13 14">
    <name type="scientific">Elstera cyanobacteriorum</name>
    <dbReference type="NCBI Taxonomy" id="2022747"/>
    <lineage>
        <taxon>Bacteria</taxon>
        <taxon>Pseudomonadati</taxon>
        <taxon>Pseudomonadota</taxon>
        <taxon>Alphaproteobacteria</taxon>
        <taxon>Rhodospirillales</taxon>
        <taxon>Rhodospirillaceae</taxon>
        <taxon>Elstera</taxon>
    </lineage>
</organism>
<dbReference type="CDD" id="cd01609">
    <property type="entry name" value="RNAP_beta'_N"/>
    <property type="match status" value="1"/>
</dbReference>
<reference evidence="13 14" key="1">
    <citation type="submission" date="2017-07" db="EMBL/GenBank/DDBJ databases">
        <title>Elstera cyanobacteriorum sp. nov., a novel bacterium isolated from cyanobacterial aggregates in a eutrophic lake.</title>
        <authorList>
            <person name="Cai H."/>
        </authorList>
    </citation>
    <scope>NUCLEOTIDE SEQUENCE [LARGE SCALE GENOMIC DNA]</scope>
    <source>
        <strain evidence="13 14">TH019</strain>
    </source>
</reference>
<dbReference type="InterPro" id="IPR042102">
    <property type="entry name" value="RNA_pol_Rpb1_3_sf"/>
</dbReference>
<comment type="cofactor">
    <cofactor evidence="10">
        <name>Zn(2+)</name>
        <dbReference type="ChEBI" id="CHEBI:29105"/>
    </cofactor>
    <text evidence="10">Binds 2 Zn(2+) ions per subunit.</text>
</comment>
<dbReference type="GO" id="GO:0003899">
    <property type="term" value="F:DNA-directed RNA polymerase activity"/>
    <property type="evidence" value="ECO:0007669"/>
    <property type="project" value="UniProtKB-UniRule"/>
</dbReference>
<dbReference type="Gene3D" id="2.40.50.100">
    <property type="match status" value="3"/>
</dbReference>
<dbReference type="SUPFAM" id="SSF64484">
    <property type="entry name" value="beta and beta-prime subunits of DNA dependent RNA-polymerase"/>
    <property type="match status" value="1"/>
</dbReference>
<keyword evidence="6 10" id="KW-0862">Zinc</keyword>
<comment type="catalytic activity">
    <reaction evidence="9 10 11">
        <text>RNA(n) + a ribonucleoside 5'-triphosphate = RNA(n+1) + diphosphate</text>
        <dbReference type="Rhea" id="RHEA:21248"/>
        <dbReference type="Rhea" id="RHEA-COMP:14527"/>
        <dbReference type="Rhea" id="RHEA-COMP:17342"/>
        <dbReference type="ChEBI" id="CHEBI:33019"/>
        <dbReference type="ChEBI" id="CHEBI:61557"/>
        <dbReference type="ChEBI" id="CHEBI:140395"/>
        <dbReference type="EC" id="2.7.7.6"/>
    </reaction>
</comment>